<keyword evidence="5 6" id="KW-0472">Membrane</keyword>
<dbReference type="InterPro" id="IPR027379">
    <property type="entry name" value="CLS_N"/>
</dbReference>
<evidence type="ECO:0000256" key="5">
    <source>
        <dbReference type="ARBA" id="ARBA00023136"/>
    </source>
</evidence>
<sequence length="63" mass="7381">MIFIWQFFLLVLLILIPYSLYRVGRADLEYNYKIIWCLLIIFVPVLGAIAYLLVGNSKKTSQL</sequence>
<dbReference type="AlphaFoldDB" id="A0A1H6S4R2"/>
<feature type="transmembrane region" description="Helical" evidence="6">
    <location>
        <begin position="32"/>
        <end position="54"/>
    </location>
</feature>
<reference evidence="8 9" key="1">
    <citation type="submission" date="2016-10" db="EMBL/GenBank/DDBJ databases">
        <authorList>
            <person name="de Groot N.N."/>
        </authorList>
    </citation>
    <scope>NUCLEOTIDE SEQUENCE [LARGE SCALE GENOMIC DNA]</scope>
    <source>
        <strain evidence="8 9">DSM 23048</strain>
    </source>
</reference>
<dbReference type="GO" id="GO:0005886">
    <property type="term" value="C:plasma membrane"/>
    <property type="evidence" value="ECO:0007669"/>
    <property type="project" value="UniProtKB-SubCell"/>
</dbReference>
<evidence type="ECO:0000256" key="3">
    <source>
        <dbReference type="ARBA" id="ARBA00022692"/>
    </source>
</evidence>
<gene>
    <name evidence="8" type="ORF">SAMN04488018_102219</name>
</gene>
<keyword evidence="3 6" id="KW-0812">Transmembrane</keyword>
<evidence type="ECO:0000256" key="1">
    <source>
        <dbReference type="ARBA" id="ARBA00004651"/>
    </source>
</evidence>
<name>A0A1H6S4R2_9FLAO</name>
<feature type="domain" description="Cardiolipin synthase N-terminal" evidence="7">
    <location>
        <begin position="18"/>
        <end position="55"/>
    </location>
</feature>
<comment type="subcellular location">
    <subcellularLocation>
        <location evidence="1">Cell membrane</location>
        <topology evidence="1">Multi-pass membrane protein</topology>
    </subcellularLocation>
</comment>
<keyword evidence="2" id="KW-1003">Cell membrane</keyword>
<evidence type="ECO:0000256" key="6">
    <source>
        <dbReference type="SAM" id="Phobius"/>
    </source>
</evidence>
<dbReference type="Pfam" id="PF13396">
    <property type="entry name" value="PLDc_N"/>
    <property type="match status" value="1"/>
</dbReference>
<evidence type="ECO:0000313" key="9">
    <source>
        <dbReference type="Proteomes" id="UP000183077"/>
    </source>
</evidence>
<evidence type="ECO:0000256" key="4">
    <source>
        <dbReference type="ARBA" id="ARBA00022989"/>
    </source>
</evidence>
<evidence type="ECO:0000313" key="8">
    <source>
        <dbReference type="EMBL" id="SEI60854.1"/>
    </source>
</evidence>
<keyword evidence="4 6" id="KW-1133">Transmembrane helix</keyword>
<dbReference type="GeneID" id="82255909"/>
<dbReference type="RefSeq" id="WP_242651202.1">
    <property type="nucleotide sequence ID" value="NZ_FNYS01000002.1"/>
</dbReference>
<proteinExistence type="predicted"/>
<protein>
    <submittedName>
        <fullName evidence="8">Phospholipase_D-nuclease N-terminal</fullName>
    </submittedName>
</protein>
<accession>A0A1H6S4R2</accession>
<dbReference type="EMBL" id="FNYS01000002">
    <property type="protein sequence ID" value="SEI60854.1"/>
    <property type="molecule type" value="Genomic_DNA"/>
</dbReference>
<evidence type="ECO:0000256" key="2">
    <source>
        <dbReference type="ARBA" id="ARBA00022475"/>
    </source>
</evidence>
<dbReference type="Proteomes" id="UP000183077">
    <property type="component" value="Unassembled WGS sequence"/>
</dbReference>
<organism evidence="8 9">
    <name type="scientific">Myroides marinus</name>
    <dbReference type="NCBI Taxonomy" id="703342"/>
    <lineage>
        <taxon>Bacteria</taxon>
        <taxon>Pseudomonadati</taxon>
        <taxon>Bacteroidota</taxon>
        <taxon>Flavobacteriia</taxon>
        <taxon>Flavobacteriales</taxon>
        <taxon>Flavobacteriaceae</taxon>
        <taxon>Myroides</taxon>
    </lineage>
</organism>
<evidence type="ECO:0000259" key="7">
    <source>
        <dbReference type="Pfam" id="PF13396"/>
    </source>
</evidence>